<dbReference type="SUPFAM" id="SSF53335">
    <property type="entry name" value="S-adenosyl-L-methionine-dependent methyltransferases"/>
    <property type="match status" value="1"/>
</dbReference>
<feature type="domain" description="Methyltransferase type 12" evidence="6">
    <location>
        <begin position="158"/>
        <end position="260"/>
    </location>
</feature>
<reference evidence="7" key="1">
    <citation type="journal article" date="2023" name="Mol. Phylogenet. Evol.">
        <title>Genome-scale phylogeny and comparative genomics of the fungal order Sordariales.</title>
        <authorList>
            <person name="Hensen N."/>
            <person name="Bonometti L."/>
            <person name="Westerberg I."/>
            <person name="Brannstrom I.O."/>
            <person name="Guillou S."/>
            <person name="Cros-Aarteil S."/>
            <person name="Calhoun S."/>
            <person name="Haridas S."/>
            <person name="Kuo A."/>
            <person name="Mondo S."/>
            <person name="Pangilinan J."/>
            <person name="Riley R."/>
            <person name="LaButti K."/>
            <person name="Andreopoulos B."/>
            <person name="Lipzen A."/>
            <person name="Chen C."/>
            <person name="Yan M."/>
            <person name="Daum C."/>
            <person name="Ng V."/>
            <person name="Clum A."/>
            <person name="Steindorff A."/>
            <person name="Ohm R.A."/>
            <person name="Martin F."/>
            <person name="Silar P."/>
            <person name="Natvig D.O."/>
            <person name="Lalanne C."/>
            <person name="Gautier V."/>
            <person name="Ament-Velasquez S.L."/>
            <person name="Kruys A."/>
            <person name="Hutchinson M.I."/>
            <person name="Powell A.J."/>
            <person name="Barry K."/>
            <person name="Miller A.N."/>
            <person name="Grigoriev I.V."/>
            <person name="Debuchy R."/>
            <person name="Gladieux P."/>
            <person name="Hiltunen Thoren M."/>
            <person name="Johannesson H."/>
        </authorList>
    </citation>
    <scope>NUCLEOTIDE SEQUENCE</scope>
    <source>
        <strain evidence="7">PSN293</strain>
    </source>
</reference>
<organism evidence="7 8">
    <name type="scientific">Rhypophila decipiens</name>
    <dbReference type="NCBI Taxonomy" id="261697"/>
    <lineage>
        <taxon>Eukaryota</taxon>
        <taxon>Fungi</taxon>
        <taxon>Dikarya</taxon>
        <taxon>Ascomycota</taxon>
        <taxon>Pezizomycotina</taxon>
        <taxon>Sordariomycetes</taxon>
        <taxon>Sordariomycetidae</taxon>
        <taxon>Sordariales</taxon>
        <taxon>Naviculisporaceae</taxon>
        <taxon>Rhypophila</taxon>
    </lineage>
</organism>
<dbReference type="GO" id="GO:0052735">
    <property type="term" value="F:tRNA (cytidine-3-)-methyltransferase activity"/>
    <property type="evidence" value="ECO:0007669"/>
    <property type="project" value="TreeGrafter"/>
</dbReference>
<keyword evidence="8" id="KW-1185">Reference proteome</keyword>
<evidence type="ECO:0000256" key="4">
    <source>
        <dbReference type="PIRNR" id="PIRNR037755"/>
    </source>
</evidence>
<evidence type="ECO:0000256" key="1">
    <source>
        <dbReference type="ARBA" id="ARBA00009725"/>
    </source>
</evidence>
<keyword evidence="2 4" id="KW-0489">Methyltransferase</keyword>
<comment type="caution">
    <text evidence="7">The sequence shown here is derived from an EMBL/GenBank/DDBJ whole genome shotgun (WGS) entry which is preliminary data.</text>
</comment>
<dbReference type="AlphaFoldDB" id="A0AAN6Y4H0"/>
<dbReference type="Gene3D" id="3.40.50.150">
    <property type="entry name" value="Vaccinia Virus protein VP39"/>
    <property type="match status" value="1"/>
</dbReference>
<dbReference type="FunFam" id="3.40.50.150:FF:000221">
    <property type="entry name" value="Methyltransferase-like protein"/>
    <property type="match status" value="1"/>
</dbReference>
<evidence type="ECO:0000313" key="7">
    <source>
        <dbReference type="EMBL" id="KAK4211650.1"/>
    </source>
</evidence>
<keyword evidence="3 4" id="KW-0808">Transferase</keyword>
<proteinExistence type="inferred from homology"/>
<dbReference type="GO" id="GO:0032259">
    <property type="term" value="P:methylation"/>
    <property type="evidence" value="ECO:0007669"/>
    <property type="project" value="UniProtKB-KW"/>
</dbReference>
<sequence>MVSNDPVVAAGAVQQVDEREQLAADVSTLEIAEDQQKDKTDAPHRSHDPQYNQKRSDPFQFGSRYLEQDDDVFEFNAWDHVETDDAYKEYAEQQFAMQRQAPVSDFDKFRFNSDPAKWWNLFYKNNTSNFFKDRKWLQQEFPILDKITQEDAGPVTLLEIGAGAGNTAFPVLSRNKNPKLKLHACDFSKKAVEVMRAHESYNTEFMQADVWDVAGDDLPPGMEEGSVDVALMVFIFSALSPLQWKKAVENVYRVLKPGGEVCFRDYGRGDLAQVRFKKGRYLEENFYIRGDGTRVYFFDKDELADIWSGKLNASEEGEQAEQTIARFDIEDLGVDRRLLVNRAKKLKMYRCWLQGRFRKI</sequence>
<feature type="compositionally biased region" description="Basic and acidic residues" evidence="5">
    <location>
        <begin position="34"/>
        <end position="48"/>
    </location>
</feature>
<dbReference type="InterPro" id="IPR029063">
    <property type="entry name" value="SAM-dependent_MTases_sf"/>
</dbReference>
<evidence type="ECO:0000259" key="6">
    <source>
        <dbReference type="Pfam" id="PF08242"/>
    </source>
</evidence>
<comment type="similarity">
    <text evidence="1 4">Belongs to the methyltransferase superfamily. METL family.</text>
</comment>
<feature type="region of interest" description="Disordered" evidence="5">
    <location>
        <begin position="25"/>
        <end position="58"/>
    </location>
</feature>
<name>A0AAN6Y4H0_9PEZI</name>
<accession>A0AAN6Y4H0</accession>
<dbReference type="InterPro" id="IPR013217">
    <property type="entry name" value="Methyltransf_12"/>
</dbReference>
<dbReference type="Proteomes" id="UP001301769">
    <property type="component" value="Unassembled WGS sequence"/>
</dbReference>
<gene>
    <name evidence="7" type="ORF">QBC37DRAFT_426565</name>
</gene>
<dbReference type="PANTHER" id="PTHR22809:SF11">
    <property type="entry name" value="TRNA N(3)-METHYLCYTIDINE METHYLTRANSFERASE METTL2"/>
    <property type="match status" value="1"/>
</dbReference>
<reference evidence="7" key="2">
    <citation type="submission" date="2023-05" db="EMBL/GenBank/DDBJ databases">
        <authorList>
            <consortium name="Lawrence Berkeley National Laboratory"/>
            <person name="Steindorff A."/>
            <person name="Hensen N."/>
            <person name="Bonometti L."/>
            <person name="Westerberg I."/>
            <person name="Brannstrom I.O."/>
            <person name="Guillou S."/>
            <person name="Cros-Aarteil S."/>
            <person name="Calhoun S."/>
            <person name="Haridas S."/>
            <person name="Kuo A."/>
            <person name="Mondo S."/>
            <person name="Pangilinan J."/>
            <person name="Riley R."/>
            <person name="Labutti K."/>
            <person name="Andreopoulos B."/>
            <person name="Lipzen A."/>
            <person name="Chen C."/>
            <person name="Yanf M."/>
            <person name="Daum C."/>
            <person name="Ng V."/>
            <person name="Clum A."/>
            <person name="Ohm R."/>
            <person name="Martin F."/>
            <person name="Silar P."/>
            <person name="Natvig D."/>
            <person name="Lalanne C."/>
            <person name="Gautier V."/>
            <person name="Ament-Velasquez S.L."/>
            <person name="Kruys A."/>
            <person name="Hutchinson M.I."/>
            <person name="Powell A.J."/>
            <person name="Barry K."/>
            <person name="Miller A.N."/>
            <person name="Grigoriev I.V."/>
            <person name="Debuchy R."/>
            <person name="Gladieux P."/>
            <person name="Thoren M.H."/>
            <person name="Johannesson H."/>
        </authorList>
    </citation>
    <scope>NUCLEOTIDE SEQUENCE</scope>
    <source>
        <strain evidence="7">PSN293</strain>
    </source>
</reference>
<dbReference type="PIRSF" id="PIRSF037755">
    <property type="entry name" value="Mettl2_prd"/>
    <property type="match status" value="1"/>
</dbReference>
<dbReference type="Pfam" id="PF08242">
    <property type="entry name" value="Methyltransf_12"/>
    <property type="match status" value="1"/>
</dbReference>
<comment type="function">
    <text evidence="4">S-adenosyl-L-methionine-dependent methyltransferase.</text>
</comment>
<evidence type="ECO:0000256" key="5">
    <source>
        <dbReference type="SAM" id="MobiDB-lite"/>
    </source>
</evidence>
<evidence type="ECO:0000256" key="3">
    <source>
        <dbReference type="ARBA" id="ARBA00022679"/>
    </source>
</evidence>
<protein>
    <recommendedName>
        <fullName evidence="4">tRNA N(3)-methylcytidine methyltransferase</fullName>
        <ecNumber evidence="4">2.1.1.-</ecNumber>
    </recommendedName>
</protein>
<dbReference type="EC" id="2.1.1.-" evidence="4"/>
<evidence type="ECO:0000313" key="8">
    <source>
        <dbReference type="Proteomes" id="UP001301769"/>
    </source>
</evidence>
<dbReference type="PANTHER" id="PTHR22809">
    <property type="entry name" value="METHYLTRANSFERASE-RELATED"/>
    <property type="match status" value="1"/>
</dbReference>
<dbReference type="CDD" id="cd02440">
    <property type="entry name" value="AdoMet_MTases"/>
    <property type="match status" value="1"/>
</dbReference>
<dbReference type="InterPro" id="IPR026113">
    <property type="entry name" value="METTL2/6/8-like"/>
</dbReference>
<evidence type="ECO:0000256" key="2">
    <source>
        <dbReference type="ARBA" id="ARBA00022603"/>
    </source>
</evidence>
<dbReference type="EMBL" id="MU858144">
    <property type="protein sequence ID" value="KAK4211650.1"/>
    <property type="molecule type" value="Genomic_DNA"/>
</dbReference>